<feature type="domain" description="Tyrosinase copper-binding" evidence="4">
    <location>
        <begin position="107"/>
        <end position="124"/>
    </location>
</feature>
<dbReference type="PROSITE" id="PS00497">
    <property type="entry name" value="TYROSINASE_1"/>
    <property type="match status" value="1"/>
</dbReference>
<dbReference type="RefSeq" id="XP_052904926.1">
    <property type="nucleotide sequence ID" value="XM_053049121.1"/>
</dbReference>
<evidence type="ECO:0000259" key="4">
    <source>
        <dbReference type="PROSITE" id="PS00497"/>
    </source>
</evidence>
<protein>
    <recommendedName>
        <fullName evidence="4">Tyrosinase copper-binding domain-containing protein</fullName>
    </recommendedName>
</protein>
<dbReference type="Pfam" id="PF00264">
    <property type="entry name" value="Tyrosinase"/>
    <property type="match status" value="2"/>
</dbReference>
<evidence type="ECO:0000256" key="1">
    <source>
        <dbReference type="ARBA" id="ARBA00022723"/>
    </source>
</evidence>
<dbReference type="InterPro" id="IPR008922">
    <property type="entry name" value="Di-copper_centre_dom_sf"/>
</dbReference>
<gene>
    <name evidence="5" type="ORF">NESG_01493</name>
</gene>
<dbReference type="PANTHER" id="PTHR11474:SF126">
    <property type="entry name" value="TYROSINASE-LIKE PROTEIN TYR-1-RELATED"/>
    <property type="match status" value="1"/>
</dbReference>
<keyword evidence="3" id="KW-0732">Signal</keyword>
<evidence type="ECO:0000256" key="2">
    <source>
        <dbReference type="ARBA" id="ARBA00023008"/>
    </source>
</evidence>
<dbReference type="PRINTS" id="PR00092">
    <property type="entry name" value="TYROSINASE"/>
</dbReference>
<dbReference type="GO" id="GO:0046872">
    <property type="term" value="F:metal ion binding"/>
    <property type="evidence" value="ECO:0007669"/>
    <property type="project" value="UniProtKB-KW"/>
</dbReference>
<organism evidence="5 6">
    <name type="scientific">Nematocida ausubeli (strain ATCC PRA-371 / ERTm2)</name>
    <name type="common">Nematode killer fungus</name>
    <dbReference type="NCBI Taxonomy" id="1913371"/>
    <lineage>
        <taxon>Eukaryota</taxon>
        <taxon>Fungi</taxon>
        <taxon>Fungi incertae sedis</taxon>
        <taxon>Microsporidia</taxon>
        <taxon>Nematocida</taxon>
    </lineage>
</organism>
<dbReference type="PANTHER" id="PTHR11474">
    <property type="entry name" value="TYROSINASE FAMILY MEMBER"/>
    <property type="match status" value="1"/>
</dbReference>
<dbReference type="GO" id="GO:0016491">
    <property type="term" value="F:oxidoreductase activity"/>
    <property type="evidence" value="ECO:0007669"/>
    <property type="project" value="InterPro"/>
</dbReference>
<comment type="caution">
    <text evidence="5">The sequence shown here is derived from an EMBL/GenBank/DDBJ whole genome shotgun (WGS) entry which is preliminary data.</text>
</comment>
<keyword evidence="2" id="KW-0186">Copper</keyword>
<dbReference type="HOGENOM" id="CLU_885933_0_0_1"/>
<keyword evidence="1" id="KW-0479">Metal-binding</keyword>
<sequence>MKNVLILGLAAVHALIHTSIPFNPNPFASPFLEEEDEIYEGPRNPLLTINEAHLYIPQIRKPRIRKEFRDMTKTEWKEYKEAINLLRAHGYLEPLARVHYTVKDYAHNSLEFLPWHRLFLLYFEYLLQTLSDNPDMTVPYWDWTIDAERPSDSPMLKEFYWGITRCFLVHEPTTHCLQRTQSTKIDPFYDAVEISTVINKKNSFYDFTIELELIPHALVHLNIGGKYGDMAYMQSTNDPIFWHHHAYVEYIWERRNSLYKGTKYARARLYPAEKLDTVLYPFNMTVQQAIDLGDYILYAPPRERQKEEEHLDQN</sequence>
<feature type="signal peptide" evidence="3">
    <location>
        <begin position="1"/>
        <end position="21"/>
    </location>
</feature>
<dbReference type="InterPro" id="IPR002227">
    <property type="entry name" value="Tyrosinase_Cu-bd"/>
</dbReference>
<accession>A0A086J2K3</accession>
<dbReference type="GeneID" id="77676466"/>
<dbReference type="Proteomes" id="UP000054524">
    <property type="component" value="Unassembled WGS sequence"/>
</dbReference>
<reference evidence="5 6" key="1">
    <citation type="journal article" date="2014" name="Genome Announc.">
        <title>Genome Sequence of the Microsporidian Species Nematocida sp1 Strain ERTm6 (ATCC PRA-372).</title>
        <authorList>
            <person name="Bakowski M.A."/>
            <person name="Priest M."/>
            <person name="Young S."/>
            <person name="Cuomo C.A."/>
            <person name="Troemel E.R."/>
        </authorList>
    </citation>
    <scope>NUCLEOTIDE SEQUENCE [LARGE SCALE GENOMIC DNA]</scope>
    <source>
        <strain evidence="5 6">ERTm6</strain>
    </source>
</reference>
<keyword evidence="6" id="KW-1185">Reference proteome</keyword>
<feature type="chain" id="PRO_5001807831" description="Tyrosinase copper-binding domain-containing protein" evidence="3">
    <location>
        <begin position="22"/>
        <end position="314"/>
    </location>
</feature>
<evidence type="ECO:0000313" key="6">
    <source>
        <dbReference type="Proteomes" id="UP000054524"/>
    </source>
</evidence>
<proteinExistence type="predicted"/>
<dbReference type="AlphaFoldDB" id="A0A086J2K3"/>
<dbReference type="SUPFAM" id="SSF48056">
    <property type="entry name" value="Di-copper centre-containing domain"/>
    <property type="match status" value="1"/>
</dbReference>
<dbReference type="Gene3D" id="1.10.1280.10">
    <property type="entry name" value="Di-copper center containing domain from catechol oxidase"/>
    <property type="match status" value="2"/>
</dbReference>
<dbReference type="InterPro" id="IPR050316">
    <property type="entry name" value="Tyrosinase/Hemocyanin"/>
</dbReference>
<dbReference type="EMBL" id="AKIJ01000003">
    <property type="protein sequence ID" value="KFG26371.1"/>
    <property type="molecule type" value="Genomic_DNA"/>
</dbReference>
<name>A0A086J2K3_NEMA1</name>
<evidence type="ECO:0000256" key="3">
    <source>
        <dbReference type="SAM" id="SignalP"/>
    </source>
</evidence>
<evidence type="ECO:0000313" key="5">
    <source>
        <dbReference type="EMBL" id="KFG26371.1"/>
    </source>
</evidence>